<protein>
    <recommendedName>
        <fullName evidence="3">F-box domain-containing protein</fullName>
    </recommendedName>
</protein>
<organism evidence="2">
    <name type="scientific">Chrysotila carterae</name>
    <name type="common">Marine alga</name>
    <name type="synonym">Syracosphaera carterae</name>
    <dbReference type="NCBI Taxonomy" id="13221"/>
    <lineage>
        <taxon>Eukaryota</taxon>
        <taxon>Haptista</taxon>
        <taxon>Haptophyta</taxon>
        <taxon>Prymnesiophyceae</taxon>
        <taxon>Isochrysidales</taxon>
        <taxon>Isochrysidaceae</taxon>
        <taxon>Chrysotila</taxon>
    </lineage>
</organism>
<feature type="region of interest" description="Disordered" evidence="1">
    <location>
        <begin position="353"/>
        <end position="415"/>
    </location>
</feature>
<proteinExistence type="predicted"/>
<evidence type="ECO:0008006" key="3">
    <source>
        <dbReference type="Google" id="ProtNLM"/>
    </source>
</evidence>
<reference evidence="2" key="1">
    <citation type="submission" date="2021-01" db="EMBL/GenBank/DDBJ databases">
        <authorList>
            <person name="Corre E."/>
            <person name="Pelletier E."/>
            <person name="Niang G."/>
            <person name="Scheremetjew M."/>
            <person name="Finn R."/>
            <person name="Kale V."/>
            <person name="Holt S."/>
            <person name="Cochrane G."/>
            <person name="Meng A."/>
            <person name="Brown T."/>
            <person name="Cohen L."/>
        </authorList>
    </citation>
    <scope>NUCLEOTIDE SEQUENCE</scope>
    <source>
        <strain evidence="2">CCMP645</strain>
    </source>
</reference>
<gene>
    <name evidence="2" type="ORF">PCAR00345_LOCUS20272</name>
</gene>
<feature type="compositionally biased region" description="Low complexity" evidence="1">
    <location>
        <begin position="141"/>
        <end position="179"/>
    </location>
</feature>
<accession>A0A7S4BJQ3</accession>
<dbReference type="EMBL" id="HBIZ01031824">
    <property type="protein sequence ID" value="CAE0767660.1"/>
    <property type="molecule type" value="Transcribed_RNA"/>
</dbReference>
<name>A0A7S4BJQ3_CHRCT</name>
<dbReference type="AlphaFoldDB" id="A0A7S4BJQ3"/>
<feature type="region of interest" description="Disordered" evidence="1">
    <location>
        <begin position="133"/>
        <end position="179"/>
    </location>
</feature>
<evidence type="ECO:0000313" key="2">
    <source>
        <dbReference type="EMBL" id="CAE0767660.1"/>
    </source>
</evidence>
<feature type="compositionally biased region" description="Acidic residues" evidence="1">
    <location>
        <begin position="364"/>
        <end position="379"/>
    </location>
</feature>
<evidence type="ECO:0000256" key="1">
    <source>
        <dbReference type="SAM" id="MobiDB-lite"/>
    </source>
</evidence>
<sequence length="415" mass="45756">MTALSGNGGHARALRFSRVCRAWSRIILALWRPLCENVQPCMLRELELCATDDAASWRALHLFLNVPVKLRTYTWKFWRPQQFRAASRLQLRLDPFGKFVSRLASGFGDWARADQLVCRQIIWPNWSSQPSQEAAHSQMCSSSQTSSPPSPVPSLSSSSSSSSSSSPPPAATASASSSSPTAAAAAAAAATTTTTRRASKSSRRRRITFWARAQESSQNHLLLAGRFPSSMVTFARETFFTLPLSDLDGQVAHCLYCSRRLFRTEDGVVTLSTKGNELRDCSAYFEKDVELQGDLALLEHALVCRNGHALLLYDMVRKSERTRVDRNLEEIMHDLEASDDFISEFGEESAISFSEGYSGSEVDASVESDSDDDDDDDDKDATGSGSSVNELQTAKPSFQVCGRPAPHWPCHEPRA</sequence>